<evidence type="ECO:0000313" key="3">
    <source>
        <dbReference type="Proteomes" id="UP000826722"/>
    </source>
</evidence>
<dbReference type="GO" id="GO:0042834">
    <property type="term" value="F:peptidoglycan binding"/>
    <property type="evidence" value="ECO:0007669"/>
    <property type="project" value="InterPro"/>
</dbReference>
<name>A0A8D5K1E8_9PROT</name>
<dbReference type="EMBL" id="AP024110">
    <property type="protein sequence ID" value="BCM25693.1"/>
    <property type="molecule type" value="Genomic_DNA"/>
</dbReference>
<dbReference type="InterPro" id="IPR036680">
    <property type="entry name" value="SPOR-like_sf"/>
</dbReference>
<reference evidence="2" key="1">
    <citation type="journal article" date="2021" name="Arch. Microbiol.">
        <title>Methyloradius palustris gen. nov., sp. nov., a methanol-oxidizing bacterium isolated from snow.</title>
        <authorList>
            <person name="Miyadera T."/>
            <person name="Kojima H."/>
            <person name="Fukui M."/>
        </authorList>
    </citation>
    <scope>NUCLEOTIDE SEQUENCE</scope>
    <source>
        <strain evidence="2">Zm11</strain>
    </source>
</reference>
<protein>
    <recommendedName>
        <fullName evidence="1">SPOR domain-containing protein</fullName>
    </recommendedName>
</protein>
<dbReference type="RefSeq" id="WP_221763754.1">
    <property type="nucleotide sequence ID" value="NZ_AP024110.1"/>
</dbReference>
<accession>A0A8D5K1E8</accession>
<dbReference type="SUPFAM" id="SSF110997">
    <property type="entry name" value="Sporulation related repeat"/>
    <property type="match status" value="1"/>
</dbReference>
<proteinExistence type="predicted"/>
<feature type="domain" description="SPOR" evidence="1">
    <location>
        <begin position="109"/>
        <end position="186"/>
    </location>
</feature>
<dbReference type="Pfam" id="PF05036">
    <property type="entry name" value="SPOR"/>
    <property type="match status" value="1"/>
</dbReference>
<dbReference type="Proteomes" id="UP000826722">
    <property type="component" value="Chromosome"/>
</dbReference>
<gene>
    <name evidence="2" type="ORF">ZMTM_19520</name>
</gene>
<keyword evidence="3" id="KW-1185">Reference proteome</keyword>
<evidence type="ECO:0000313" key="2">
    <source>
        <dbReference type="EMBL" id="BCM25693.1"/>
    </source>
</evidence>
<dbReference type="AlphaFoldDB" id="A0A8D5K1E8"/>
<organism evidence="2 3">
    <name type="scientific">Methyloradius palustris</name>
    <dbReference type="NCBI Taxonomy" id="2778876"/>
    <lineage>
        <taxon>Bacteria</taxon>
        <taxon>Pseudomonadati</taxon>
        <taxon>Pseudomonadota</taxon>
        <taxon>Betaproteobacteria</taxon>
        <taxon>Nitrosomonadales</taxon>
        <taxon>Methylophilaceae</taxon>
        <taxon>Methyloradius</taxon>
    </lineage>
</organism>
<dbReference type="KEGG" id="mpau:ZMTM_19520"/>
<dbReference type="InterPro" id="IPR007730">
    <property type="entry name" value="SPOR-like_dom"/>
</dbReference>
<sequence>MKWLLWILLLLNVLMLAYFNLSQTPAVVHSQGTDLHPEKIILLTQKEMDDMPKQGDMGVEIKPSMPITEAPPVVYSCYEWGSFSPANLPRARNVLTKFSLEATMKQVTSIESVRYWIYVPPLKSPEAAQAKLEELTGLGVQESFIVKEPQWRNAISLGVFKDEQLAAKLLEDLKARGVRSAVKGVRNNEKSQASLLINHVSPEMASEINKLKPDFAGSELKPVSCQ</sequence>
<dbReference type="PROSITE" id="PS51724">
    <property type="entry name" value="SPOR"/>
    <property type="match status" value="1"/>
</dbReference>
<evidence type="ECO:0000259" key="1">
    <source>
        <dbReference type="PROSITE" id="PS51724"/>
    </source>
</evidence>